<dbReference type="GO" id="GO:0018189">
    <property type="term" value="P:pyrroloquinoline quinone biosynthetic process"/>
    <property type="evidence" value="ECO:0007669"/>
    <property type="project" value="UniProtKB-UniRule"/>
</dbReference>
<feature type="domain" description="Metallo-beta-lactamase" evidence="7">
    <location>
        <begin position="61"/>
        <end position="288"/>
    </location>
</feature>
<name>A0A4R5QMR4_9PROT</name>
<protein>
    <recommendedName>
        <fullName evidence="3 6">Coenzyme PQQ synthesis protein B</fullName>
    </recommendedName>
    <alternativeName>
        <fullName evidence="6">Pyrroloquinoline quinone biosynthesis protein B</fullName>
    </alternativeName>
</protein>
<dbReference type="HAMAP" id="MF_00653">
    <property type="entry name" value="PQQ_syn_PqqB"/>
    <property type="match status" value="1"/>
</dbReference>
<reference evidence="8 9" key="1">
    <citation type="journal article" date="2016" name="J. Microbiol.">
        <title>Dankookia rubra gen. nov., sp. nov., an alphaproteobacterium isolated from sediment of a shallow stream.</title>
        <authorList>
            <person name="Kim W.H."/>
            <person name="Kim D.H."/>
            <person name="Kang K."/>
            <person name="Ahn T.Y."/>
        </authorList>
    </citation>
    <scope>NUCLEOTIDE SEQUENCE [LARGE SCALE GENOMIC DNA]</scope>
    <source>
        <strain evidence="8 9">JCM30602</strain>
    </source>
</reference>
<evidence type="ECO:0000256" key="6">
    <source>
        <dbReference type="HAMAP-Rule" id="MF_00653"/>
    </source>
</evidence>
<proteinExistence type="inferred from homology"/>
<sequence>MPSPPCPSASRLRAIVLGAAAGGGFPQWNSAGPGCRRALAGDPAAPARSQASLAVSADGDRWVLLNASPDLRQQVIATPALHPRPAPGEIRHSPIAAVVLTGAEVDTIAGLLTLRERHPFALYGADRALAVLAANPVFGAVNPAIVPRRTLPLDRTLALADAAGAPLGLMVEAFAVPGKVPLFLEEASGADPGRAEEGETIGLRVSAGDQSLFFIPGCAALPPGLAARLEGADCVFFDGTLWRDDEMLRAGAGPKTGARMGHMSIDGPGGTIAAFAGLGVRRRILIHINNTNPVLLADSPERAAAEAAGWEVAQDGMEVTL</sequence>
<comment type="similarity">
    <text evidence="2 6">Belongs to the PqqB family.</text>
</comment>
<comment type="pathway">
    <text evidence="1 6">Cofactor biosynthesis; pyrroloquinoline quinone biosynthesis.</text>
</comment>
<keyword evidence="4 6" id="KW-0813">Transport</keyword>
<dbReference type="RefSeq" id="WP_133286712.1">
    <property type="nucleotide sequence ID" value="NZ_SMSJ01000001.1"/>
</dbReference>
<evidence type="ECO:0000256" key="2">
    <source>
        <dbReference type="ARBA" id="ARBA00008481"/>
    </source>
</evidence>
<dbReference type="InterPro" id="IPR011842">
    <property type="entry name" value="PQQ_synth_PqqB"/>
</dbReference>
<dbReference type="Pfam" id="PF12706">
    <property type="entry name" value="Lactamase_B_2"/>
    <property type="match status" value="1"/>
</dbReference>
<dbReference type="OrthoDB" id="9778305at2"/>
<comment type="caution">
    <text evidence="8">The sequence shown here is derived from an EMBL/GenBank/DDBJ whole genome shotgun (WGS) entry which is preliminary data.</text>
</comment>
<evidence type="ECO:0000256" key="1">
    <source>
        <dbReference type="ARBA" id="ARBA00004886"/>
    </source>
</evidence>
<dbReference type="InterPro" id="IPR001279">
    <property type="entry name" value="Metallo-B-lactamas"/>
</dbReference>
<keyword evidence="9" id="KW-1185">Reference proteome</keyword>
<evidence type="ECO:0000313" key="8">
    <source>
        <dbReference type="EMBL" id="TDH64556.1"/>
    </source>
</evidence>
<dbReference type="Proteomes" id="UP000295096">
    <property type="component" value="Unassembled WGS sequence"/>
</dbReference>
<organism evidence="8 9">
    <name type="scientific">Dankookia rubra</name>
    <dbReference type="NCBI Taxonomy" id="1442381"/>
    <lineage>
        <taxon>Bacteria</taxon>
        <taxon>Pseudomonadati</taxon>
        <taxon>Pseudomonadota</taxon>
        <taxon>Alphaproteobacteria</taxon>
        <taxon>Acetobacterales</taxon>
        <taxon>Roseomonadaceae</taxon>
        <taxon>Dankookia</taxon>
    </lineage>
</organism>
<dbReference type="NCBIfam" id="TIGR02108">
    <property type="entry name" value="PQQ_syn_pqqB"/>
    <property type="match status" value="1"/>
</dbReference>
<evidence type="ECO:0000256" key="5">
    <source>
        <dbReference type="ARBA" id="ARBA00022905"/>
    </source>
</evidence>
<comment type="function">
    <text evidence="6">May be involved in the transport of PQQ or its precursor to the periplasm.</text>
</comment>
<dbReference type="Gene3D" id="3.60.15.10">
    <property type="entry name" value="Ribonuclease Z/Hydroxyacylglutathione hydrolase-like"/>
    <property type="match status" value="1"/>
</dbReference>
<evidence type="ECO:0000313" key="9">
    <source>
        <dbReference type="Proteomes" id="UP000295096"/>
    </source>
</evidence>
<dbReference type="UniPathway" id="UPA00539"/>
<keyword evidence="5 6" id="KW-0884">PQQ biosynthesis</keyword>
<gene>
    <name evidence="6 8" type="primary">pqqB</name>
    <name evidence="8" type="ORF">E2C06_01020</name>
</gene>
<dbReference type="SUPFAM" id="SSF56281">
    <property type="entry name" value="Metallo-hydrolase/oxidoreductase"/>
    <property type="match status" value="1"/>
</dbReference>
<evidence type="ECO:0000256" key="4">
    <source>
        <dbReference type="ARBA" id="ARBA00022448"/>
    </source>
</evidence>
<evidence type="ECO:0000256" key="3">
    <source>
        <dbReference type="ARBA" id="ARBA00015084"/>
    </source>
</evidence>
<dbReference type="InterPro" id="IPR036866">
    <property type="entry name" value="RibonucZ/Hydroxyglut_hydro"/>
</dbReference>
<dbReference type="AlphaFoldDB" id="A0A4R5QMR4"/>
<accession>A0A4R5QMR4</accession>
<dbReference type="EMBL" id="SMSJ01000001">
    <property type="protein sequence ID" value="TDH64556.1"/>
    <property type="molecule type" value="Genomic_DNA"/>
</dbReference>
<evidence type="ECO:0000259" key="7">
    <source>
        <dbReference type="Pfam" id="PF12706"/>
    </source>
</evidence>